<dbReference type="PANTHER" id="PTHR21310">
    <property type="entry name" value="AMINOGLYCOSIDE PHOSPHOTRANSFERASE-RELATED-RELATED"/>
    <property type="match status" value="1"/>
</dbReference>
<evidence type="ECO:0000259" key="4">
    <source>
        <dbReference type="Pfam" id="PF01636"/>
    </source>
</evidence>
<dbReference type="InterPro" id="IPR011009">
    <property type="entry name" value="Kinase-like_dom_sf"/>
</dbReference>
<accession>A0A1V6RTT0</accession>
<dbReference type="PROSITE" id="PS00109">
    <property type="entry name" value="PROTEIN_KINASE_TYR"/>
    <property type="match status" value="1"/>
</dbReference>
<dbReference type="Proteomes" id="UP000191518">
    <property type="component" value="Unassembled WGS sequence"/>
</dbReference>
<keyword evidence="6" id="KW-1185">Reference proteome</keyword>
<dbReference type="OrthoDB" id="428260at2759"/>
<evidence type="ECO:0000256" key="1">
    <source>
        <dbReference type="ARBA" id="ARBA00012513"/>
    </source>
</evidence>
<evidence type="ECO:0000313" key="6">
    <source>
        <dbReference type="Proteomes" id="UP000191518"/>
    </source>
</evidence>
<dbReference type="InterPro" id="IPR002575">
    <property type="entry name" value="Aminoglycoside_PTrfase"/>
</dbReference>
<name>A0A1V6RTT0_9EURO</name>
<dbReference type="AlphaFoldDB" id="A0A1V6RTT0"/>
<evidence type="ECO:0000313" key="5">
    <source>
        <dbReference type="EMBL" id="OQE05177.1"/>
    </source>
</evidence>
<dbReference type="EC" id="2.7.11.1" evidence="1"/>
<dbReference type="GO" id="GO:0004674">
    <property type="term" value="F:protein serine/threonine kinase activity"/>
    <property type="evidence" value="ECO:0007669"/>
    <property type="project" value="UniProtKB-EC"/>
</dbReference>
<dbReference type="EMBL" id="MDYP01000026">
    <property type="protein sequence ID" value="OQE05177.1"/>
    <property type="molecule type" value="Genomic_DNA"/>
</dbReference>
<comment type="catalytic activity">
    <reaction evidence="3">
        <text>L-seryl-[protein] + ATP = O-phospho-L-seryl-[protein] + ADP + H(+)</text>
        <dbReference type="Rhea" id="RHEA:17989"/>
        <dbReference type="Rhea" id="RHEA-COMP:9863"/>
        <dbReference type="Rhea" id="RHEA-COMP:11604"/>
        <dbReference type="ChEBI" id="CHEBI:15378"/>
        <dbReference type="ChEBI" id="CHEBI:29999"/>
        <dbReference type="ChEBI" id="CHEBI:30616"/>
        <dbReference type="ChEBI" id="CHEBI:83421"/>
        <dbReference type="ChEBI" id="CHEBI:456216"/>
        <dbReference type="EC" id="2.7.11.1"/>
    </reaction>
</comment>
<evidence type="ECO:0000256" key="2">
    <source>
        <dbReference type="ARBA" id="ARBA00047899"/>
    </source>
</evidence>
<dbReference type="InterPro" id="IPR008266">
    <property type="entry name" value="Tyr_kinase_AS"/>
</dbReference>
<evidence type="ECO:0000256" key="3">
    <source>
        <dbReference type="ARBA" id="ARBA00048679"/>
    </source>
</evidence>
<protein>
    <recommendedName>
        <fullName evidence="1">non-specific serine/threonine protein kinase</fullName>
        <ecNumber evidence="1">2.7.11.1</ecNumber>
    </recommendedName>
</protein>
<dbReference type="Gene3D" id="3.90.1200.10">
    <property type="match status" value="1"/>
</dbReference>
<sequence>MKDSLEDRFQGVVWVQHLFGLEPEWTMEPDLEKIEHTIQSLRPESTVSVSFLAQGGLNKIYVTKVDDQDFVMRVALPVDPYYKTMSEVSTMAWISHITDIPIPRVLAYQTSRANSIGFEWILMTKASGTPLADAWHSLSFPTKRTLVKQFAAYSAKLFQNKLQRIGNIYEKPCTADGSRLDEAIWPAEGSVCSNASALNESKIPGPPDVGRIVSMDFFWGPSIHEDVHRGPFNSSKDWMLSRLVLEERNYQSKLSSLPSSDLDRKQEARKEDATRTLDIIGKLKNLLSLVFQPNEDHSEDSPEPSIIVHDDLSNRNILVQDNGELAAVLDWECVAALPLWAACNYPAFLEGPIRRTEPDRTTYYHEEDGEPCDLYLEHLENYELTLLRGVFMNTMRALEPGWVDVFEKTQRERDFDYAVRSCDNVFEARVIREWIEDVTSGNNPEGLCERIDKAQELLDNPRGLMS</sequence>
<dbReference type="STRING" id="29845.A0A1V6RTT0"/>
<dbReference type="SUPFAM" id="SSF56112">
    <property type="entry name" value="Protein kinase-like (PK-like)"/>
    <property type="match status" value="1"/>
</dbReference>
<comment type="caution">
    <text evidence="5">The sequence shown here is derived from an EMBL/GenBank/DDBJ whole genome shotgun (WGS) entry which is preliminary data.</text>
</comment>
<reference evidence="6" key="1">
    <citation type="journal article" date="2017" name="Nat. Microbiol.">
        <title>Global analysis of biosynthetic gene clusters reveals vast potential of secondary metabolite production in Penicillium species.</title>
        <authorList>
            <person name="Nielsen J.C."/>
            <person name="Grijseels S."/>
            <person name="Prigent S."/>
            <person name="Ji B."/>
            <person name="Dainat J."/>
            <person name="Nielsen K.F."/>
            <person name="Frisvad J.C."/>
            <person name="Workman M."/>
            <person name="Nielsen J."/>
        </authorList>
    </citation>
    <scope>NUCLEOTIDE SEQUENCE [LARGE SCALE GENOMIC DNA]</scope>
    <source>
        <strain evidence="6">IBT 29486</strain>
    </source>
</reference>
<feature type="domain" description="Aminoglycoside phosphotransferase" evidence="4">
    <location>
        <begin position="49"/>
        <end position="334"/>
    </location>
</feature>
<dbReference type="InterPro" id="IPR051678">
    <property type="entry name" value="AGP_Transferase"/>
</dbReference>
<dbReference type="PANTHER" id="PTHR21310:SF13">
    <property type="entry name" value="AMINOGLYCOSIDE PHOSPHOTRANSFERASE DOMAIN-CONTAINING PROTEIN"/>
    <property type="match status" value="1"/>
</dbReference>
<comment type="catalytic activity">
    <reaction evidence="2">
        <text>L-threonyl-[protein] + ATP = O-phospho-L-threonyl-[protein] + ADP + H(+)</text>
        <dbReference type="Rhea" id="RHEA:46608"/>
        <dbReference type="Rhea" id="RHEA-COMP:11060"/>
        <dbReference type="Rhea" id="RHEA-COMP:11605"/>
        <dbReference type="ChEBI" id="CHEBI:15378"/>
        <dbReference type="ChEBI" id="CHEBI:30013"/>
        <dbReference type="ChEBI" id="CHEBI:30616"/>
        <dbReference type="ChEBI" id="CHEBI:61977"/>
        <dbReference type="ChEBI" id="CHEBI:456216"/>
        <dbReference type="EC" id="2.7.11.1"/>
    </reaction>
</comment>
<proteinExistence type="predicted"/>
<dbReference type="Pfam" id="PF01636">
    <property type="entry name" value="APH"/>
    <property type="match status" value="1"/>
</dbReference>
<gene>
    <name evidence="5" type="ORF">PENVUL_c026G03562</name>
</gene>
<organism evidence="5 6">
    <name type="scientific">Penicillium vulpinum</name>
    <dbReference type="NCBI Taxonomy" id="29845"/>
    <lineage>
        <taxon>Eukaryota</taxon>
        <taxon>Fungi</taxon>
        <taxon>Dikarya</taxon>
        <taxon>Ascomycota</taxon>
        <taxon>Pezizomycotina</taxon>
        <taxon>Eurotiomycetes</taxon>
        <taxon>Eurotiomycetidae</taxon>
        <taxon>Eurotiales</taxon>
        <taxon>Aspergillaceae</taxon>
        <taxon>Penicillium</taxon>
    </lineage>
</organism>